<dbReference type="KEGG" id="bvs:BARVI_04255"/>
<protein>
    <submittedName>
        <fullName evidence="4">Secretion protein</fullName>
    </submittedName>
</protein>
<dbReference type="Pfam" id="PF03644">
    <property type="entry name" value="Glyco_hydro_85"/>
    <property type="match status" value="1"/>
</dbReference>
<dbReference type="Gene3D" id="2.60.120.200">
    <property type="match status" value="1"/>
</dbReference>
<dbReference type="Proteomes" id="UP000018901">
    <property type="component" value="Chromosome"/>
</dbReference>
<dbReference type="RefSeq" id="WP_025278009.1">
    <property type="nucleotide sequence ID" value="NZ_CP007034.1"/>
</dbReference>
<evidence type="ECO:0000313" key="4">
    <source>
        <dbReference type="EMBL" id="AHF12130.1"/>
    </source>
</evidence>
<dbReference type="InterPro" id="IPR005201">
    <property type="entry name" value="TIM_ENGase"/>
</dbReference>
<feature type="chain" id="PRO_5004787971" evidence="1">
    <location>
        <begin position="22"/>
        <end position="1287"/>
    </location>
</feature>
<dbReference type="InterPro" id="IPR013320">
    <property type="entry name" value="ConA-like_dom_sf"/>
</dbReference>
<organism evidence="4 5">
    <name type="scientific">Barnesiella viscericola DSM 18177</name>
    <dbReference type="NCBI Taxonomy" id="880074"/>
    <lineage>
        <taxon>Bacteria</taxon>
        <taxon>Pseudomonadati</taxon>
        <taxon>Bacteroidota</taxon>
        <taxon>Bacteroidia</taxon>
        <taxon>Bacteroidales</taxon>
        <taxon>Barnesiellaceae</taxon>
        <taxon>Barnesiella</taxon>
    </lineage>
</organism>
<accession>W0EMR6</accession>
<gene>
    <name evidence="4" type="ORF">BARVI_04255</name>
</gene>
<evidence type="ECO:0000256" key="1">
    <source>
        <dbReference type="SAM" id="SignalP"/>
    </source>
</evidence>
<dbReference type="Pfam" id="PF13385">
    <property type="entry name" value="Laminin_G_3"/>
    <property type="match status" value="1"/>
</dbReference>
<dbReference type="SUPFAM" id="SSF49899">
    <property type="entry name" value="Concanavalin A-like lectins/glucanases"/>
    <property type="match status" value="1"/>
</dbReference>
<evidence type="ECO:0000259" key="2">
    <source>
        <dbReference type="Pfam" id="PF03644"/>
    </source>
</evidence>
<name>W0EMR6_9BACT</name>
<dbReference type="HOGENOM" id="CLU_265988_0_0_10"/>
<evidence type="ECO:0000313" key="5">
    <source>
        <dbReference type="Proteomes" id="UP000018901"/>
    </source>
</evidence>
<dbReference type="SUPFAM" id="SSF49299">
    <property type="entry name" value="PKD domain"/>
    <property type="match status" value="1"/>
</dbReference>
<dbReference type="GO" id="GO:0005829">
    <property type="term" value="C:cytosol"/>
    <property type="evidence" value="ECO:0007669"/>
    <property type="project" value="UniProtKB-SubCell"/>
</dbReference>
<dbReference type="STRING" id="880074.BARVI_04255"/>
<dbReference type="PANTHER" id="PTHR13246:SF1">
    <property type="entry name" value="CYTOSOLIC ENDO-BETA-N-ACETYLGLUCOSAMINIDASE"/>
    <property type="match status" value="1"/>
</dbReference>
<dbReference type="Gene3D" id="2.60.120.260">
    <property type="entry name" value="Galactose-binding domain-like"/>
    <property type="match status" value="1"/>
</dbReference>
<feature type="signal peptide" evidence="1">
    <location>
        <begin position="1"/>
        <end position="21"/>
    </location>
</feature>
<dbReference type="EMBL" id="CP007034">
    <property type="protein sequence ID" value="AHF12130.1"/>
    <property type="molecule type" value="Genomic_DNA"/>
</dbReference>
<dbReference type="Pfam" id="PF18962">
    <property type="entry name" value="Por_Secre_tail"/>
    <property type="match status" value="1"/>
</dbReference>
<dbReference type="PANTHER" id="PTHR13246">
    <property type="entry name" value="ENDO BETA N-ACETYLGLUCOSAMINIDASE"/>
    <property type="match status" value="1"/>
</dbReference>
<proteinExistence type="predicted"/>
<dbReference type="GO" id="GO:0033925">
    <property type="term" value="F:mannosyl-glycoprotein endo-beta-N-acetylglucosaminidase activity"/>
    <property type="evidence" value="ECO:0007669"/>
    <property type="project" value="InterPro"/>
</dbReference>
<dbReference type="OrthoDB" id="1037816at2"/>
<dbReference type="InterPro" id="IPR035986">
    <property type="entry name" value="PKD_dom_sf"/>
</dbReference>
<dbReference type="NCBIfam" id="TIGR04183">
    <property type="entry name" value="Por_Secre_tail"/>
    <property type="match status" value="1"/>
</dbReference>
<keyword evidence="5" id="KW-1185">Reference proteome</keyword>
<feature type="domain" description="Cytosolic endo-beta-N-acetylglucosaminidase TIM barrel" evidence="2">
    <location>
        <begin position="125"/>
        <end position="432"/>
    </location>
</feature>
<dbReference type="Gene3D" id="3.20.20.80">
    <property type="entry name" value="Glycosidases"/>
    <property type="match status" value="1"/>
</dbReference>
<dbReference type="GeneID" id="90528652"/>
<dbReference type="GO" id="GO:0005975">
    <property type="term" value="P:carbohydrate metabolic process"/>
    <property type="evidence" value="ECO:0007669"/>
    <property type="project" value="UniProtKB-ARBA"/>
</dbReference>
<dbReference type="eggNOG" id="COG4724">
    <property type="taxonomic scope" value="Bacteria"/>
</dbReference>
<dbReference type="PATRIC" id="fig|880074.11.peg.894"/>
<feature type="domain" description="Secretion system C-terminal sorting" evidence="3">
    <location>
        <begin position="1213"/>
        <end position="1280"/>
    </location>
</feature>
<evidence type="ECO:0000259" key="3">
    <source>
        <dbReference type="Pfam" id="PF18962"/>
    </source>
</evidence>
<dbReference type="InterPro" id="IPR032979">
    <property type="entry name" value="ENGase"/>
</dbReference>
<keyword evidence="1" id="KW-0732">Signal</keyword>
<sequence>MKTPKLLLSVLLCMAMMGSYAQNVPTHDKYVELLPTKVVQEGDPKEDKTVYLDLFDYFVNWEPGTKLSEDENFYIGRVPLKKRFENAQTQVDPTMTTERQFCMWTPMGISDTYWQSLPRYVFDGDNFSMWSYVDYQGGWSLPMVRVPGAYSDVTHRNGVANCGGVLFVDGSNGDVRPRQTLSLLVTQEGGKFKWAEKFVKFLRYYGLDGIGFNPESYVPDAAKLQDFFIACREEAEKIGWQFHVYWYGTNTNEGNVNFGHEFTSNKKDWLWKNNKQVTDMYMLNYAWGTEGNTAKDSENYAKQIGADPFTIFAGYDIQGNWLGRGPWSQLKNANLSIAFWGNHTTDMIYQNSSEFGSGDEAVQNTYLEKQEQVFSGGNRNPAKRPAIKDGLTQSSEAAMKQFHGIAEFLPARSVLQELPFVTRFCLGNGKTFRDHGAVTFDHKWFNVGVQDYLPTWRWWITDNNKNVPDDAIECGFTFDDAWYGGSAMRMNGATTVSNVRLFKTNFNVSGEDKVSMTFKLKSGTDTHMKLFWSFVGSENTLHEQAITSTKAGEWETIEAKASEIGMTGNVALIGLKFENTPATYDIYIGEMSIIPNKTYSPVQPTINETANILKKRTYNSIDFKFSWECESPKNDADPYIPVYNEDVDTWYFEVYVQAEDGDPVLCGTTSSWAHYVVGAPVSANNEVTDYRVGVCAVAPDGVTKSPITWSNYMTCDLTIVDGIVCNKAVIKAGEEFTLSLIDPNQSAPIWWRIFDATTGNEVGMQPGGTSFTTSLSTEGYYDVELYTSDTRFLKYRGYVQISPESTGAIPSITDFTASKTNVTSPDDVVTLSYTGKKGEGTVSRGLRIEDPYVFRIPAEFLPMSQNQYTIGMWIKPEKFTYAKQGMTLMGQRDLNISWPDNNWGAFWLDVWPAKAKAYNNIDLPANTVSFTMWGDAGRGFHDLDIPVNGATNPHENPNLSCCTDGRFAGTTAESYSLSEGQWTHILISYDGSKQRIYFNGKKTGEYERPKLSYRQVNGGSITVSKAPIYIGGSRVYYAGFVGEIDDVQIWHKALSDSEVVEAMKGYDGKTIPAELKGYWTFESDNYNSDDFTFTNKGSLNTSAKAAYIETTGTGGENTSSNGEKLLPANINVEGNPAMSGTLPITTTSTFTIPDVEVANSDDQATVSFNKSGNYDVTLTLANGWGSDTMTKKEYIVVVVPDAIEDNLVNDLKVYPNPFIENVNLQFAADGNYVIDIFDAQGRKVTSKTHQAMAGEICTLTVNEAQGVYYVVISKDGKRVKALKVVAE</sequence>
<dbReference type="InterPro" id="IPR026444">
    <property type="entry name" value="Secre_tail"/>
</dbReference>
<reference evidence="4 5" key="1">
    <citation type="submission" date="2013-12" db="EMBL/GenBank/DDBJ databases">
        <authorList>
            <consortium name="DOE Joint Genome Institute"/>
            <person name="Eisen J."/>
            <person name="Huntemann M."/>
            <person name="Han J."/>
            <person name="Chen A."/>
            <person name="Kyrpides N."/>
            <person name="Mavromatis K."/>
            <person name="Markowitz V."/>
            <person name="Palaniappan K."/>
            <person name="Ivanova N."/>
            <person name="Schaumberg A."/>
            <person name="Pati A."/>
            <person name="Liolios K."/>
            <person name="Nordberg H.P."/>
            <person name="Cantor M.N."/>
            <person name="Hua S.X."/>
            <person name="Woyke T."/>
        </authorList>
    </citation>
    <scope>NUCLEOTIDE SEQUENCE [LARGE SCALE GENOMIC DNA]</scope>
    <source>
        <strain evidence="5">DSM 18177</strain>
    </source>
</reference>